<dbReference type="InterPro" id="IPR006311">
    <property type="entry name" value="TAT_signal"/>
</dbReference>
<keyword evidence="4" id="KW-1185">Reference proteome</keyword>
<dbReference type="Proteomes" id="UP000523447">
    <property type="component" value="Unassembled WGS sequence"/>
</dbReference>
<sequence>MFREKGSPLLSSTNTTRRRLIARIAIAGAVAVAPVAAVGVPAFADTPSAAPIDRHDHDHDGWRHHHDHDRDNGPWQPGGFPGGFLPAPPPTGSFG</sequence>
<accession>A0A7X6LX27</accession>
<dbReference type="AlphaFoldDB" id="A0A7X6LX27"/>
<dbReference type="PROSITE" id="PS51318">
    <property type="entry name" value="TAT"/>
    <property type="match status" value="1"/>
</dbReference>
<feature type="region of interest" description="Disordered" evidence="1">
    <location>
        <begin position="45"/>
        <end position="95"/>
    </location>
</feature>
<dbReference type="EMBL" id="JAAXPE010000005">
    <property type="protein sequence ID" value="NKY85510.1"/>
    <property type="molecule type" value="Genomic_DNA"/>
</dbReference>
<reference evidence="3 4" key="1">
    <citation type="submission" date="2020-04" db="EMBL/GenBank/DDBJ databases">
        <title>MicrobeNet Type strains.</title>
        <authorList>
            <person name="Nicholson A.C."/>
        </authorList>
    </citation>
    <scope>NUCLEOTIDE SEQUENCE [LARGE SCALE GENOMIC DNA]</scope>
    <source>
        <strain evidence="3 4">DSM 44445</strain>
    </source>
</reference>
<proteinExistence type="predicted"/>
<name>A0A7X6LX27_9NOCA</name>
<feature type="compositionally biased region" description="Basic and acidic residues" evidence="1">
    <location>
        <begin position="52"/>
        <end position="61"/>
    </location>
</feature>
<organism evidence="3 4">
    <name type="scientific">Nocardia veterana</name>
    <dbReference type="NCBI Taxonomy" id="132249"/>
    <lineage>
        <taxon>Bacteria</taxon>
        <taxon>Bacillati</taxon>
        <taxon>Actinomycetota</taxon>
        <taxon>Actinomycetes</taxon>
        <taxon>Mycobacteriales</taxon>
        <taxon>Nocardiaceae</taxon>
        <taxon>Nocardia</taxon>
    </lineage>
</organism>
<keyword evidence="2" id="KW-0472">Membrane</keyword>
<evidence type="ECO:0000313" key="3">
    <source>
        <dbReference type="EMBL" id="NKY85510.1"/>
    </source>
</evidence>
<evidence type="ECO:0000256" key="1">
    <source>
        <dbReference type="SAM" id="MobiDB-lite"/>
    </source>
</evidence>
<keyword evidence="2" id="KW-1133">Transmembrane helix</keyword>
<evidence type="ECO:0000313" key="4">
    <source>
        <dbReference type="Proteomes" id="UP000523447"/>
    </source>
</evidence>
<comment type="caution">
    <text evidence="3">The sequence shown here is derived from an EMBL/GenBank/DDBJ whole genome shotgun (WGS) entry which is preliminary data.</text>
</comment>
<feature type="compositionally biased region" description="Pro residues" evidence="1">
    <location>
        <begin position="86"/>
        <end position="95"/>
    </location>
</feature>
<protein>
    <submittedName>
        <fullName evidence="3">Uncharacterized protein</fullName>
    </submittedName>
</protein>
<evidence type="ECO:0000256" key="2">
    <source>
        <dbReference type="SAM" id="Phobius"/>
    </source>
</evidence>
<feature type="transmembrane region" description="Helical" evidence="2">
    <location>
        <begin position="20"/>
        <end position="44"/>
    </location>
</feature>
<keyword evidence="2" id="KW-0812">Transmembrane</keyword>
<gene>
    <name evidence="3" type="ORF">HGA07_07725</name>
</gene>